<evidence type="ECO:0000259" key="3">
    <source>
        <dbReference type="Pfam" id="PF00561"/>
    </source>
</evidence>
<feature type="active site" description="Charge relay system" evidence="2">
    <location>
        <position position="303"/>
    </location>
</feature>
<dbReference type="PANTHER" id="PTHR10794:SF94">
    <property type="entry name" value="ESTERASE YHET-RELATED"/>
    <property type="match status" value="1"/>
</dbReference>
<dbReference type="NCBIfam" id="NF008218">
    <property type="entry name" value="PRK10985.1"/>
    <property type="match status" value="1"/>
</dbReference>
<feature type="domain" description="AB hydrolase-1" evidence="3">
    <location>
        <begin position="67"/>
        <end position="307"/>
    </location>
</feature>
<dbReference type="InterPro" id="IPR012020">
    <property type="entry name" value="ABHD4"/>
</dbReference>
<dbReference type="eggNOG" id="COG0429">
    <property type="taxonomic scope" value="Bacteria"/>
</dbReference>
<dbReference type="GO" id="GO:0034338">
    <property type="term" value="F:short-chain carboxylesterase activity"/>
    <property type="evidence" value="ECO:0007669"/>
    <property type="project" value="TreeGrafter"/>
</dbReference>
<dbReference type="GO" id="GO:0047372">
    <property type="term" value="F:monoacylglycerol lipase activity"/>
    <property type="evidence" value="ECO:0007669"/>
    <property type="project" value="TreeGrafter"/>
</dbReference>
<dbReference type="InterPro" id="IPR029058">
    <property type="entry name" value="AB_hydrolase_fold"/>
</dbReference>
<evidence type="ECO:0000256" key="2">
    <source>
        <dbReference type="PIRSR" id="PIRSR005211-1"/>
    </source>
</evidence>
<proteinExistence type="inferred from homology"/>
<dbReference type="PANTHER" id="PTHR10794">
    <property type="entry name" value="ABHYDROLASE DOMAIN-CONTAINING PROTEIN"/>
    <property type="match status" value="1"/>
</dbReference>
<protein>
    <recommendedName>
        <fullName evidence="3">AB hydrolase-1 domain-containing protein</fullName>
    </recommendedName>
</protein>
<dbReference type="InterPro" id="IPR050960">
    <property type="entry name" value="AB_hydrolase_4_sf"/>
</dbReference>
<keyword evidence="5" id="KW-1185">Reference proteome</keyword>
<feature type="active site" description="Charge relay system" evidence="2">
    <location>
        <position position="147"/>
    </location>
</feature>
<evidence type="ECO:0000313" key="5">
    <source>
        <dbReference type="Proteomes" id="UP000019113"/>
    </source>
</evidence>
<evidence type="ECO:0000256" key="1">
    <source>
        <dbReference type="ARBA" id="ARBA00010884"/>
    </source>
</evidence>
<comment type="caution">
    <text evidence="4">The sequence shown here is derived from an EMBL/GenBank/DDBJ whole genome shotgun (WGS) entry which is preliminary data.</text>
</comment>
<dbReference type="Gene3D" id="3.40.50.1820">
    <property type="entry name" value="alpha/beta hydrolase"/>
    <property type="match status" value="1"/>
</dbReference>
<gene>
    <name evidence="4" type="ORF">BJB45_16465</name>
</gene>
<dbReference type="STRING" id="1178482.AR456_10235"/>
<dbReference type="Pfam" id="PF00561">
    <property type="entry name" value="Abhydrolase_1"/>
    <property type="match status" value="1"/>
</dbReference>
<sequence>MTMTARLSDMTGFRAPSLIRNPHVQTLLPRILRPPPLVWRGEWFDLPDGDEVELGWVSPEPQDDEAPILVMFHGLEGSIASPYASAILGTAAHVGHRALIMHFRGCGSRPNRRPRAYHSGDTGDARVVLEELRRRYPLAPLRVCGVSLGGNMLLRLLAEPGSEVLGIASALVISAPLDLAACSERLSQGFSRVYERHLLKSLKRKVIPRLVSGELPLEASAEQVARVKRLRDYDDIITAPLHGFANAEDYYTRASSGPVLDRIAVPTWLVHAEDDPFMPADLLQRFPRRSAKLKVEVSRHGGHVGFMRGSGWRYTPWLEERTIQFLGG</sequence>
<dbReference type="InterPro" id="IPR000073">
    <property type="entry name" value="AB_hydrolase_1"/>
</dbReference>
<dbReference type="AlphaFoldDB" id="W1NBE9"/>
<comment type="similarity">
    <text evidence="1">Belongs to the AB hydrolase superfamily. AB hydrolase 4 family.</text>
</comment>
<dbReference type="Proteomes" id="UP000019113">
    <property type="component" value="Unassembled WGS sequence"/>
</dbReference>
<name>W1NBE9_9GAMM</name>
<dbReference type="PATRIC" id="fig|1178482.3.peg.550"/>
<reference evidence="4 5" key="1">
    <citation type="submission" date="2013-08" db="EMBL/GenBank/DDBJ databases">
        <title>draft genome of Halomonas huanghegensis, strain BJGMM-B45T.</title>
        <authorList>
            <person name="Miao C."/>
            <person name="Wan Y."/>
            <person name="Jin W."/>
        </authorList>
    </citation>
    <scope>NUCLEOTIDE SEQUENCE [LARGE SCALE GENOMIC DNA]</scope>
    <source>
        <strain evidence="4 5">BJGMM-B45</strain>
    </source>
</reference>
<dbReference type="PIRSF" id="PIRSF005211">
    <property type="entry name" value="Ab_hydro_YheT"/>
    <property type="match status" value="1"/>
</dbReference>
<accession>W1NBE9</accession>
<dbReference type="EMBL" id="AVBC01000014">
    <property type="protein sequence ID" value="ERL52872.1"/>
    <property type="molecule type" value="Genomic_DNA"/>
</dbReference>
<evidence type="ECO:0000313" key="4">
    <source>
        <dbReference type="EMBL" id="ERL52872.1"/>
    </source>
</evidence>
<dbReference type="SUPFAM" id="SSF53474">
    <property type="entry name" value="alpha/beta-Hydrolases"/>
    <property type="match status" value="1"/>
</dbReference>
<organism evidence="4 5">
    <name type="scientific">Halomonas huangheensis</name>
    <dbReference type="NCBI Taxonomy" id="1178482"/>
    <lineage>
        <taxon>Bacteria</taxon>
        <taxon>Pseudomonadati</taxon>
        <taxon>Pseudomonadota</taxon>
        <taxon>Gammaproteobacteria</taxon>
        <taxon>Oceanospirillales</taxon>
        <taxon>Halomonadaceae</taxon>
        <taxon>Halomonas</taxon>
    </lineage>
</organism>
<feature type="active site" description="Charge relay system" evidence="2">
    <location>
        <position position="275"/>
    </location>
</feature>